<feature type="transmembrane region" description="Helical" evidence="1">
    <location>
        <begin position="12"/>
        <end position="34"/>
    </location>
</feature>
<keyword evidence="1" id="KW-0472">Membrane</keyword>
<reference evidence="2" key="2">
    <citation type="submission" date="2021-04" db="EMBL/GenBank/DDBJ databases">
        <authorList>
            <person name="Liu J."/>
        </authorList>
    </citation>
    <scope>NUCLEOTIDE SEQUENCE</scope>
    <source>
        <strain evidence="2">BAD-6</strain>
    </source>
</reference>
<keyword evidence="1" id="KW-0812">Transmembrane</keyword>
<dbReference type="RefSeq" id="WP_227020452.1">
    <property type="nucleotide sequence ID" value="NZ_JAGSND010000025.1"/>
</dbReference>
<dbReference type="AlphaFoldDB" id="A0A8J7W4U3"/>
<keyword evidence="3" id="KW-1185">Reference proteome</keyword>
<gene>
    <name evidence="2" type="ORF">KCX82_20915</name>
</gene>
<organism evidence="2 3">
    <name type="scientific">Sinanaerobacter chloroacetimidivorans</name>
    <dbReference type="NCBI Taxonomy" id="2818044"/>
    <lineage>
        <taxon>Bacteria</taxon>
        <taxon>Bacillati</taxon>
        <taxon>Bacillota</taxon>
        <taxon>Clostridia</taxon>
        <taxon>Peptostreptococcales</taxon>
        <taxon>Anaerovoracaceae</taxon>
        <taxon>Sinanaerobacter</taxon>
    </lineage>
</organism>
<keyword evidence="1" id="KW-1133">Transmembrane helix</keyword>
<proteinExistence type="predicted"/>
<reference evidence="2" key="1">
    <citation type="submission" date="2021-04" db="EMBL/GenBank/DDBJ databases">
        <title>Sinoanaerobacter chloroacetimidivorans sp. nov., an obligate anaerobic bacterium isolated from anaerobic sludge.</title>
        <authorList>
            <person name="Bao Y."/>
        </authorList>
    </citation>
    <scope>NUCLEOTIDE SEQUENCE</scope>
    <source>
        <strain evidence="2">BAD-6</strain>
    </source>
</reference>
<dbReference type="Pfam" id="PF11188">
    <property type="entry name" value="DUF2975"/>
    <property type="match status" value="1"/>
</dbReference>
<feature type="transmembrane region" description="Helical" evidence="1">
    <location>
        <begin position="88"/>
        <end position="105"/>
    </location>
</feature>
<evidence type="ECO:0000256" key="1">
    <source>
        <dbReference type="SAM" id="Phobius"/>
    </source>
</evidence>
<dbReference type="InterPro" id="IPR021354">
    <property type="entry name" value="DUF2975"/>
</dbReference>
<dbReference type="Proteomes" id="UP000675664">
    <property type="component" value="Unassembled WGS sequence"/>
</dbReference>
<accession>A0A8J7W4U3</accession>
<feature type="transmembrane region" description="Helical" evidence="1">
    <location>
        <begin position="46"/>
        <end position="68"/>
    </location>
</feature>
<comment type="caution">
    <text evidence="2">The sequence shown here is derived from an EMBL/GenBank/DDBJ whole genome shotgun (WGS) entry which is preliminary data.</text>
</comment>
<dbReference type="EMBL" id="JAGSND010000025">
    <property type="protein sequence ID" value="MBR0600336.1"/>
    <property type="molecule type" value="Genomic_DNA"/>
</dbReference>
<sequence>MWNPSKSVTLSCIFTKLVIILVICFDLTAPYVIGKYLVYAGRNPDLIQQLLFIVYTCSAPALVALFSLNKLLTNIKKGEIFIEKNVGYLRNLSWCCFAASLIMLLSGFTYILFLIIALGAAFFGLILRVVKNVIEQAMIIKNENDYTI</sequence>
<evidence type="ECO:0000313" key="2">
    <source>
        <dbReference type="EMBL" id="MBR0600336.1"/>
    </source>
</evidence>
<protein>
    <submittedName>
        <fullName evidence="2">DUF2975 domain-containing protein</fullName>
    </submittedName>
</protein>
<evidence type="ECO:0000313" key="3">
    <source>
        <dbReference type="Proteomes" id="UP000675664"/>
    </source>
</evidence>
<name>A0A8J7W4U3_9FIRM</name>
<feature type="transmembrane region" description="Helical" evidence="1">
    <location>
        <begin position="111"/>
        <end position="130"/>
    </location>
</feature>